<dbReference type="GO" id="GO:0055085">
    <property type="term" value="P:transmembrane transport"/>
    <property type="evidence" value="ECO:0007669"/>
    <property type="project" value="InterPro"/>
</dbReference>
<reference evidence="7 8" key="1">
    <citation type="submission" date="2018-04" db="EMBL/GenBank/DDBJ databases">
        <title>Subsurface microbial communities from deep shales in Ohio and West Virginia, USA.</title>
        <authorList>
            <person name="Wrighton K."/>
        </authorList>
    </citation>
    <scope>NUCLEOTIDE SEQUENCE [LARGE SCALE GENOMIC DNA]</scope>
    <source>
        <strain evidence="7 8">WC1</strain>
    </source>
</reference>
<evidence type="ECO:0000256" key="4">
    <source>
        <dbReference type="ARBA" id="ARBA00023136"/>
    </source>
</evidence>
<evidence type="ECO:0000313" key="7">
    <source>
        <dbReference type="EMBL" id="PTV94247.1"/>
    </source>
</evidence>
<dbReference type="InterPro" id="IPR025966">
    <property type="entry name" value="OppC_N"/>
</dbReference>
<keyword evidence="3 5" id="KW-1133">Transmembrane helix</keyword>
<evidence type="ECO:0000259" key="6">
    <source>
        <dbReference type="PROSITE" id="PS50928"/>
    </source>
</evidence>
<dbReference type="InterPro" id="IPR000515">
    <property type="entry name" value="MetI-like"/>
</dbReference>
<evidence type="ECO:0000256" key="1">
    <source>
        <dbReference type="ARBA" id="ARBA00004141"/>
    </source>
</evidence>
<comment type="similarity">
    <text evidence="5">Belongs to the binding-protein-dependent transport system permease family.</text>
</comment>
<keyword evidence="2 5" id="KW-0812">Transmembrane</keyword>
<sequence length="377" mass="41734">MNNPKKQEKITKDTEITMGDPFKAKSHWQLMWQEFKNHKLAMGGIVVLIILYVSALFAGFLTPYNPNERFSEYQNIAPQTIKFIDEDGLSAPYVHPVVGERNMETLAMEYTVDESQKIPVDFIYRTEDTYKFMGLFETNLKLFGSAETQIFLFGTDGLGRDVFSRTIHGARLSLTVGLIGISVSLVLGLLLGGISGYMGGMVDNFIQRVIEFTLAIPKIPLWMGLGAALPQDWTVIQVYFAITVILSLTGWVGMARVLRGQILSLKEEDFVKAARAAGAKGGRIISKHLLPNCMSYILVNLTLAIPGMIIGETALSFLGLGLRPPAVSWGVLLQEAQNVRAVADYPWYFIPGIFVIIAVLAFNFVGDGLRDAADPYH</sequence>
<dbReference type="InterPro" id="IPR035906">
    <property type="entry name" value="MetI-like_sf"/>
</dbReference>
<evidence type="ECO:0000256" key="5">
    <source>
        <dbReference type="RuleBase" id="RU363032"/>
    </source>
</evidence>
<feature type="transmembrane region" description="Helical" evidence="5">
    <location>
        <begin position="172"/>
        <end position="197"/>
    </location>
</feature>
<dbReference type="Gene3D" id="1.10.3720.10">
    <property type="entry name" value="MetI-like"/>
    <property type="match status" value="1"/>
</dbReference>
<name>A0A2T5RGT3_9FIRM</name>
<dbReference type="PANTHER" id="PTHR43839:SF3">
    <property type="entry name" value="OLIGOPEPTIDE ABC TRANSPORTER, PERMEASE PROTEIN"/>
    <property type="match status" value="1"/>
</dbReference>
<comment type="caution">
    <text evidence="7">The sequence shown here is derived from an EMBL/GenBank/DDBJ whole genome shotgun (WGS) entry which is preliminary data.</text>
</comment>
<feature type="transmembrane region" description="Helical" evidence="5">
    <location>
        <begin position="40"/>
        <end position="61"/>
    </location>
</feature>
<evidence type="ECO:0000313" key="8">
    <source>
        <dbReference type="Proteomes" id="UP000244089"/>
    </source>
</evidence>
<dbReference type="Pfam" id="PF12911">
    <property type="entry name" value="OppC_N"/>
    <property type="match status" value="1"/>
</dbReference>
<dbReference type="AlphaFoldDB" id="A0A2T5RGT3"/>
<gene>
    <name evidence="7" type="ORF">C8C76_13310</name>
</gene>
<dbReference type="GO" id="GO:0005886">
    <property type="term" value="C:plasma membrane"/>
    <property type="evidence" value="ECO:0007669"/>
    <property type="project" value="UniProtKB-SubCell"/>
</dbReference>
<dbReference type="SUPFAM" id="SSF161098">
    <property type="entry name" value="MetI-like"/>
    <property type="match status" value="1"/>
</dbReference>
<dbReference type="EMBL" id="QAXS01000033">
    <property type="protein sequence ID" value="PTV94247.1"/>
    <property type="molecule type" value="Genomic_DNA"/>
</dbReference>
<comment type="subcellular location">
    <subcellularLocation>
        <location evidence="5">Cell membrane</location>
        <topology evidence="5">Multi-pass membrane protein</topology>
    </subcellularLocation>
    <subcellularLocation>
        <location evidence="1">Membrane</location>
        <topology evidence="1">Multi-pass membrane protein</topology>
    </subcellularLocation>
</comment>
<dbReference type="PROSITE" id="PS50928">
    <property type="entry name" value="ABC_TM1"/>
    <property type="match status" value="1"/>
</dbReference>
<feature type="transmembrane region" description="Helical" evidence="5">
    <location>
        <begin position="297"/>
        <end position="322"/>
    </location>
</feature>
<keyword evidence="5" id="KW-0813">Transport</keyword>
<proteinExistence type="inferred from homology"/>
<dbReference type="CDD" id="cd06261">
    <property type="entry name" value="TM_PBP2"/>
    <property type="match status" value="1"/>
</dbReference>
<evidence type="ECO:0000256" key="3">
    <source>
        <dbReference type="ARBA" id="ARBA00022989"/>
    </source>
</evidence>
<keyword evidence="4 5" id="KW-0472">Membrane</keyword>
<dbReference type="Proteomes" id="UP000244089">
    <property type="component" value="Unassembled WGS sequence"/>
</dbReference>
<evidence type="ECO:0000256" key="2">
    <source>
        <dbReference type="ARBA" id="ARBA00022692"/>
    </source>
</evidence>
<feature type="domain" description="ABC transmembrane type-1" evidence="6">
    <location>
        <begin position="170"/>
        <end position="366"/>
    </location>
</feature>
<feature type="transmembrane region" description="Helical" evidence="5">
    <location>
        <begin position="236"/>
        <end position="258"/>
    </location>
</feature>
<dbReference type="PANTHER" id="PTHR43839">
    <property type="entry name" value="OPPC IN A BINDING PROTEIN-DEPENDENT TRANSPORT SYSTEM"/>
    <property type="match status" value="1"/>
</dbReference>
<dbReference type="Pfam" id="PF00528">
    <property type="entry name" value="BPD_transp_1"/>
    <property type="match status" value="1"/>
</dbReference>
<organism evidence="7 8">
    <name type="scientific">Halanaerobium saccharolyticum</name>
    <dbReference type="NCBI Taxonomy" id="43595"/>
    <lineage>
        <taxon>Bacteria</taxon>
        <taxon>Bacillati</taxon>
        <taxon>Bacillota</taxon>
        <taxon>Clostridia</taxon>
        <taxon>Halanaerobiales</taxon>
        <taxon>Halanaerobiaceae</taxon>
        <taxon>Halanaerobium</taxon>
    </lineage>
</organism>
<feature type="transmembrane region" description="Helical" evidence="5">
    <location>
        <begin position="345"/>
        <end position="365"/>
    </location>
</feature>
<accession>A0A2T5RGT3</accession>
<protein>
    <submittedName>
        <fullName evidence="7">Peptide/nickel transport system permease protein</fullName>
    </submittedName>
</protein>